<gene>
    <name evidence="3" type="ORF">LCGC14_0492180</name>
</gene>
<comment type="caution">
    <text evidence="3">The sequence shown here is derived from an EMBL/GenBank/DDBJ whole genome shotgun (WGS) entry which is preliminary data.</text>
</comment>
<dbReference type="AlphaFoldDB" id="A0A0F9SBF8"/>
<evidence type="ECO:0000313" key="3">
    <source>
        <dbReference type="EMBL" id="KKN64359.1"/>
    </source>
</evidence>
<protein>
    <submittedName>
        <fullName evidence="3">Uncharacterized protein</fullName>
    </submittedName>
</protein>
<accession>A0A0F9SBF8</accession>
<reference evidence="3" key="1">
    <citation type="journal article" date="2015" name="Nature">
        <title>Complex archaea that bridge the gap between prokaryotes and eukaryotes.</title>
        <authorList>
            <person name="Spang A."/>
            <person name="Saw J.H."/>
            <person name="Jorgensen S.L."/>
            <person name="Zaremba-Niedzwiedzka K."/>
            <person name="Martijn J."/>
            <person name="Lind A.E."/>
            <person name="van Eijk R."/>
            <person name="Schleper C."/>
            <person name="Guy L."/>
            <person name="Ettema T.J."/>
        </authorList>
    </citation>
    <scope>NUCLEOTIDE SEQUENCE</scope>
</reference>
<dbReference type="EMBL" id="LAZR01000557">
    <property type="protein sequence ID" value="KKN64359.1"/>
    <property type="molecule type" value="Genomic_DNA"/>
</dbReference>
<feature type="transmembrane region" description="Helical" evidence="2">
    <location>
        <begin position="6"/>
        <end position="27"/>
    </location>
</feature>
<proteinExistence type="predicted"/>
<evidence type="ECO:0000256" key="1">
    <source>
        <dbReference type="SAM" id="Coils"/>
    </source>
</evidence>
<sequence length="256" mass="28575">MSPLLIGALVAGGILILLSIGFISHGLERARLERARQAAELGSRIRYCETISSQLPGQFMSAELKNLLLVVQQHLLEQLVRLDRRNDKATTHLSQVRLQLASTETTVSNPPVTIGDEAQAKEARLLLENLHKLLTQASHDGLLDKTSLHEWSRQIQRYIVMTSLDMFQALARQGLQQGKPRVAKLQYERAIAYLQKQNDPAYNEHLASLRYQLNEAEVAAAQSEQTADAQSSELVAGLDALKQDDDGWKKKAVYDD</sequence>
<keyword evidence="2" id="KW-1133">Transmembrane helix</keyword>
<organism evidence="3">
    <name type="scientific">marine sediment metagenome</name>
    <dbReference type="NCBI Taxonomy" id="412755"/>
    <lineage>
        <taxon>unclassified sequences</taxon>
        <taxon>metagenomes</taxon>
        <taxon>ecological metagenomes</taxon>
    </lineage>
</organism>
<evidence type="ECO:0000256" key="2">
    <source>
        <dbReference type="SAM" id="Phobius"/>
    </source>
</evidence>
<keyword evidence="2" id="KW-0812">Transmembrane</keyword>
<keyword evidence="1" id="KW-0175">Coiled coil</keyword>
<name>A0A0F9SBF8_9ZZZZ</name>
<keyword evidence="2" id="KW-0472">Membrane</keyword>
<feature type="coiled-coil region" evidence="1">
    <location>
        <begin position="206"/>
        <end position="233"/>
    </location>
</feature>